<comment type="subunit">
    <text evidence="15">Interacts with MMP1, MMP3, MMP10 and MMP13, but has only very low affinity for MMP14. Interacts with CD63; identified in a complex with CD63 and ITGB1.</text>
</comment>
<dbReference type="PROSITE" id="PS50189">
    <property type="entry name" value="NTR"/>
    <property type="match status" value="1"/>
</dbReference>
<keyword evidence="10" id="KW-0862">Zinc</keyword>
<evidence type="ECO:0000256" key="10">
    <source>
        <dbReference type="ARBA" id="ARBA00022833"/>
    </source>
</evidence>
<keyword evidence="12 17" id="KW-1015">Disulfide bond</keyword>
<proteinExistence type="inferred from homology"/>
<dbReference type="GO" id="GO:0009725">
    <property type="term" value="P:response to hormone"/>
    <property type="evidence" value="ECO:0007669"/>
    <property type="project" value="TreeGrafter"/>
</dbReference>
<evidence type="ECO:0000313" key="19">
    <source>
        <dbReference type="EMBL" id="KAG8447357.1"/>
    </source>
</evidence>
<keyword evidence="6" id="KW-0483">Metalloprotease inhibitor</keyword>
<evidence type="ECO:0000256" key="7">
    <source>
        <dbReference type="ARBA" id="ARBA00022690"/>
    </source>
</evidence>
<dbReference type="InterPro" id="IPR001134">
    <property type="entry name" value="Netrin_domain"/>
</dbReference>
<evidence type="ECO:0000256" key="2">
    <source>
        <dbReference type="ARBA" id="ARBA00011027"/>
    </source>
</evidence>
<reference evidence="19" key="1">
    <citation type="thesis" date="2020" institute="ProQuest LLC" country="789 East Eisenhower Parkway, Ann Arbor, MI, USA">
        <title>Comparative Genomics and Chromosome Evolution.</title>
        <authorList>
            <person name="Mudd A.B."/>
        </authorList>
    </citation>
    <scope>NUCLEOTIDE SEQUENCE</scope>
    <source>
        <strain evidence="19">Female2</strain>
        <tissue evidence="19">Blood</tissue>
    </source>
</reference>
<feature type="disulfide bond" evidence="17">
    <location>
        <begin position="72"/>
        <end position="113"/>
    </location>
</feature>
<dbReference type="Gene3D" id="2.40.50.120">
    <property type="match status" value="1"/>
</dbReference>
<evidence type="ECO:0000256" key="14">
    <source>
        <dbReference type="ARBA" id="ARBA00023215"/>
    </source>
</evidence>
<evidence type="ECO:0000256" key="16">
    <source>
        <dbReference type="ARBA" id="ARBA00030100"/>
    </source>
</evidence>
<evidence type="ECO:0000256" key="6">
    <source>
        <dbReference type="ARBA" id="ARBA00022608"/>
    </source>
</evidence>
<dbReference type="GO" id="GO:0051045">
    <property type="term" value="P:negative regulation of membrane protein ectodomain proteolysis"/>
    <property type="evidence" value="ECO:0007669"/>
    <property type="project" value="TreeGrafter"/>
</dbReference>
<evidence type="ECO:0000256" key="13">
    <source>
        <dbReference type="ARBA" id="ARBA00023180"/>
    </source>
</evidence>
<evidence type="ECO:0000256" key="1">
    <source>
        <dbReference type="ARBA" id="ARBA00004613"/>
    </source>
</evidence>
<dbReference type="GO" id="GO:0002020">
    <property type="term" value="F:protease binding"/>
    <property type="evidence" value="ECO:0007669"/>
    <property type="project" value="TreeGrafter"/>
</dbReference>
<evidence type="ECO:0000259" key="18">
    <source>
        <dbReference type="PROSITE" id="PS50189"/>
    </source>
</evidence>
<feature type="domain" description="NTR" evidence="18">
    <location>
        <begin position="1"/>
        <end position="70"/>
    </location>
</feature>
<comment type="similarity">
    <text evidence="2">Belongs to the protease inhibitor I35 (TIMP) family.</text>
</comment>
<dbReference type="Pfam" id="PF00965">
    <property type="entry name" value="TIMP"/>
    <property type="match status" value="1"/>
</dbReference>
<comment type="subcellular location">
    <subcellularLocation>
        <location evidence="1">Secreted</location>
    </subcellularLocation>
</comment>
<evidence type="ECO:0000256" key="11">
    <source>
        <dbReference type="ARBA" id="ARBA00023030"/>
    </source>
</evidence>
<dbReference type="AlphaFoldDB" id="A0A8T2JVQ0"/>
<keyword evidence="9" id="KW-0732">Signal</keyword>
<gene>
    <name evidence="19" type="ORF">GDO86_014717</name>
</gene>
<evidence type="ECO:0000313" key="20">
    <source>
        <dbReference type="Proteomes" id="UP000812440"/>
    </source>
</evidence>
<keyword evidence="5" id="KW-0597">Phosphoprotein</keyword>
<feature type="disulfide bond" evidence="17">
    <location>
        <begin position="90"/>
        <end position="105"/>
    </location>
</feature>
<dbReference type="Proteomes" id="UP000812440">
    <property type="component" value="Chromosome 8_10"/>
</dbReference>
<keyword evidence="11" id="KW-0339">Growth factor</keyword>
<dbReference type="GO" id="GO:0046872">
    <property type="term" value="F:metal ion binding"/>
    <property type="evidence" value="ECO:0007669"/>
    <property type="project" value="UniProtKB-KW"/>
</dbReference>
<dbReference type="GO" id="GO:0008191">
    <property type="term" value="F:metalloendopeptidase inhibitor activity"/>
    <property type="evidence" value="ECO:0007669"/>
    <property type="project" value="InterPro"/>
</dbReference>
<dbReference type="PANTHER" id="PTHR11844:SF20">
    <property type="entry name" value="METALLOPROTEINASE INHIBITOR 1"/>
    <property type="match status" value="1"/>
</dbReference>
<organism evidence="19 20">
    <name type="scientific">Hymenochirus boettgeri</name>
    <name type="common">Congo dwarf clawed frog</name>
    <dbReference type="NCBI Taxonomy" id="247094"/>
    <lineage>
        <taxon>Eukaryota</taxon>
        <taxon>Metazoa</taxon>
        <taxon>Chordata</taxon>
        <taxon>Craniata</taxon>
        <taxon>Vertebrata</taxon>
        <taxon>Euteleostomi</taxon>
        <taxon>Amphibia</taxon>
        <taxon>Batrachia</taxon>
        <taxon>Anura</taxon>
        <taxon>Pipoidea</taxon>
        <taxon>Pipidae</taxon>
        <taxon>Pipinae</taxon>
        <taxon>Hymenochirus</taxon>
    </lineage>
</organism>
<keyword evidence="4" id="KW-0964">Secreted</keyword>
<dbReference type="Gene3D" id="3.90.370.10">
    <property type="entry name" value="Tissue inhibitor of metalloproteinase-1. Chain B, domain 1"/>
    <property type="match status" value="1"/>
</dbReference>
<evidence type="ECO:0000256" key="4">
    <source>
        <dbReference type="ARBA" id="ARBA00022525"/>
    </source>
</evidence>
<keyword evidence="7" id="KW-0646">Protease inhibitor</keyword>
<sequence>MMDVQSVYTVPWESLCGYTHTSTNQSEEFLITGSMNGDLVEIELCHLIVPWASLTAAQKRGFYRVYKGSCDCKINHCTALPCNISSNVQCPLDYNEPYRYKYQACVKKEDGQCVWESVALTHKKKPST</sequence>
<name>A0A8T2JVQ0_9PIPI</name>
<dbReference type="SUPFAM" id="SSF50242">
    <property type="entry name" value="TIMP-like"/>
    <property type="match status" value="1"/>
</dbReference>
<dbReference type="InterPro" id="IPR001820">
    <property type="entry name" value="TIMP"/>
</dbReference>
<dbReference type="EMBL" id="JAACNH010000003">
    <property type="protein sequence ID" value="KAG8447357.1"/>
    <property type="molecule type" value="Genomic_DNA"/>
</dbReference>
<feature type="disulfide bond" evidence="17">
    <location>
        <begin position="77"/>
        <end position="82"/>
    </location>
</feature>
<evidence type="ECO:0000256" key="3">
    <source>
        <dbReference type="ARBA" id="ARBA00013524"/>
    </source>
</evidence>
<protein>
    <recommendedName>
        <fullName evidence="3">Metalloproteinase inhibitor 1</fullName>
    </recommendedName>
    <alternativeName>
        <fullName evidence="16">Tissue inhibitor of metalloproteinases 1</fullName>
    </alternativeName>
</protein>
<dbReference type="SMART" id="SM00206">
    <property type="entry name" value="NTR"/>
    <property type="match status" value="1"/>
</dbReference>
<dbReference type="GO" id="GO:0005615">
    <property type="term" value="C:extracellular space"/>
    <property type="evidence" value="ECO:0007669"/>
    <property type="project" value="TreeGrafter"/>
</dbReference>
<evidence type="ECO:0000256" key="8">
    <source>
        <dbReference type="ARBA" id="ARBA00022723"/>
    </source>
</evidence>
<dbReference type="InterPro" id="IPR008993">
    <property type="entry name" value="TIMP-like_OB-fold"/>
</dbReference>
<keyword evidence="20" id="KW-1185">Reference proteome</keyword>
<dbReference type="GO" id="GO:0008083">
    <property type="term" value="F:growth factor activity"/>
    <property type="evidence" value="ECO:0007669"/>
    <property type="project" value="UniProtKB-KW"/>
</dbReference>
<dbReference type="GO" id="GO:0031012">
    <property type="term" value="C:extracellular matrix"/>
    <property type="evidence" value="ECO:0007669"/>
    <property type="project" value="TreeGrafter"/>
</dbReference>
<dbReference type="OrthoDB" id="6041373at2759"/>
<evidence type="ECO:0000256" key="9">
    <source>
        <dbReference type="ARBA" id="ARBA00022729"/>
    </source>
</evidence>
<evidence type="ECO:0000256" key="15">
    <source>
        <dbReference type="ARBA" id="ARBA00025946"/>
    </source>
</evidence>
<evidence type="ECO:0000256" key="12">
    <source>
        <dbReference type="ARBA" id="ARBA00023157"/>
    </source>
</evidence>
<keyword evidence="8" id="KW-0479">Metal-binding</keyword>
<dbReference type="GO" id="GO:0034097">
    <property type="term" value="P:response to cytokine"/>
    <property type="evidence" value="ECO:0007669"/>
    <property type="project" value="TreeGrafter"/>
</dbReference>
<dbReference type="InterPro" id="IPR027465">
    <property type="entry name" value="TIMP_C"/>
</dbReference>
<keyword evidence="14" id="KW-0481">Metalloenzyme inhibitor</keyword>
<accession>A0A8T2JVQ0</accession>
<keyword evidence="13" id="KW-0325">Glycoprotein</keyword>
<evidence type="ECO:0000256" key="5">
    <source>
        <dbReference type="ARBA" id="ARBA00022553"/>
    </source>
</evidence>
<evidence type="ECO:0000256" key="17">
    <source>
        <dbReference type="PIRSR" id="PIRSR601820-3"/>
    </source>
</evidence>
<dbReference type="PANTHER" id="PTHR11844">
    <property type="entry name" value="METALLOPROTEASE INHIBITOR"/>
    <property type="match status" value="1"/>
</dbReference>
<comment type="caution">
    <text evidence="19">The sequence shown here is derived from an EMBL/GenBank/DDBJ whole genome shotgun (WGS) entry which is preliminary data.</text>
</comment>